<gene>
    <name evidence="2" type="ORF">Glove_209g34</name>
</gene>
<dbReference type="OrthoDB" id="2370061at2759"/>
<dbReference type="EMBL" id="PQFF01000196">
    <property type="protein sequence ID" value="RHZ75863.1"/>
    <property type="molecule type" value="Genomic_DNA"/>
</dbReference>
<protein>
    <submittedName>
        <fullName evidence="2">Uncharacterized protein</fullName>
    </submittedName>
</protein>
<reference evidence="2 3" key="1">
    <citation type="submission" date="2018-08" db="EMBL/GenBank/DDBJ databases">
        <title>Genome and evolution of the arbuscular mycorrhizal fungus Diversispora epigaea (formerly Glomus versiforme) and its bacterial endosymbionts.</title>
        <authorList>
            <person name="Sun X."/>
            <person name="Fei Z."/>
            <person name="Harrison M."/>
        </authorList>
    </citation>
    <scope>NUCLEOTIDE SEQUENCE [LARGE SCALE GENOMIC DNA]</scope>
    <source>
        <strain evidence="2 3">IT104</strain>
    </source>
</reference>
<dbReference type="PANTHER" id="PTHR31424">
    <property type="entry name" value="PROTEIN CBG23806"/>
    <property type="match status" value="1"/>
</dbReference>
<feature type="region of interest" description="Disordered" evidence="1">
    <location>
        <begin position="1"/>
        <end position="26"/>
    </location>
</feature>
<accession>A0A397ISC2</accession>
<keyword evidence="3" id="KW-1185">Reference proteome</keyword>
<dbReference type="Proteomes" id="UP000266861">
    <property type="component" value="Unassembled WGS sequence"/>
</dbReference>
<name>A0A397ISC2_9GLOM</name>
<proteinExistence type="predicted"/>
<sequence length="1307" mass="152627">MTKDRNIESGINKENNRDESAESPNIDNQVLEASSFSSRVFIHDYPKNLRIETQYKSKGRTYISYYNITALGTYPITPKLTQKPNCNNIPQYPIPDNYIVETEIAERGVKCETKYISNSKVNYTVAWKEGRAEWSVNSTKSASAVVNLFLKKINWKNSKLSGPRVFGFDIEPLHNIRIQMNPNSIITTKVNKQIRPFEDITSRSQQHKRLKSFGKDVKKTVDELIVKHKLTDSSEQSIIFPHYIEFEYKENQIQIKFKNLDSKIRLDAVVRVCDKALLSRDGYRHLAAVVPSLFHQDVNQSNTNNYNSEIINDILVDNNEIGNGAFRSLVTLLKILIPIWKKGENPVIIPGDTLYIKLGGDRRNVGRKQNHVMITFCLLNEGEEVLKPDKQYSICLYIGKETYEILDRVGKIFALQLMNLKQNGIIDEDGNHWSIEFFLSGDWKFLYIIMGLNAPNSNYFCLYCECDIKSRHNINLSWPPTGNKKGNKKSSIFPVIDLLNYIPDKLHTLLHISDILMESLFKDLFRKNDFERNIKEKIKKKMSELNIHFEFYRNNSSRSSWSWTSLIGPDKKKMLQHFPVSEFISGVRGIIIENLWKEFYQLYEFMRKPNYTEEEILTFENNAKNWVKTFSQPARGQINTATVILGIYREEDVTPYMHMLTMHIPFFMRQLKEKNLAFRLFSTSSIEKKNHCQEASGNFNRRKFAQIFTSKISANFQHLRSQPARGQINTATVILGIYREEDVTPYMHMLTMHIPFFMRQLKEKNLAFRLFSTSSIEKKNHCQHKLTDSSEQSIIFPHYIEFEYKENQIQIKFKNLDSKIRLDAVVRVCDKALLSRDGYRHLAAVVPSLFREYLVADHQDVNQSNTNNYNSEIINDILVDNNEIGNGAFRSLVTLLKILIPIWKKGENPVIIPGDTLYIKLGGDRRNVGRKQNHVMITFCLLNEGEEVLKPDKQYSICLYIGKETYEILDRVGKIFALQLMNLKQNGIIDEDGNHWSIEFFLSGDWKFLYIIMGLNAPNSNYFCLYCECDIKSRHNINLSWPPTGNKKGNKKSSIFPVIDLLNYIPDKLHTLLHISDILMESLFKDLFRKNDFERNIKEKIKKKMSELNIHFEFYRNNSSRSSWSWTSLIGPDKKKMLQHFPVSEFISGVRGIIIENLWKEFYQLYEFMRKPNYTEEEILTFENNAKNWVKTFSQPARGQINTATVILGIYREEDVTPYMHMLTMHIPFFMRQLKEKNLAFRLFSTSSIEKKNHCQVRLFFGGTTMGGGKKNKPVVYDILVYENRKIFYLINDIPNEITYKNINICE</sequence>
<comment type="caution">
    <text evidence="2">The sequence shown here is derived from an EMBL/GenBank/DDBJ whole genome shotgun (WGS) entry which is preliminary data.</text>
</comment>
<evidence type="ECO:0000256" key="1">
    <source>
        <dbReference type="SAM" id="MobiDB-lite"/>
    </source>
</evidence>
<dbReference type="PANTHER" id="PTHR31424:SF5">
    <property type="entry name" value="APPLE DOMAIN-CONTAINING PROTEIN"/>
    <property type="match status" value="1"/>
</dbReference>
<evidence type="ECO:0000313" key="3">
    <source>
        <dbReference type="Proteomes" id="UP000266861"/>
    </source>
</evidence>
<organism evidence="2 3">
    <name type="scientific">Diversispora epigaea</name>
    <dbReference type="NCBI Taxonomy" id="1348612"/>
    <lineage>
        <taxon>Eukaryota</taxon>
        <taxon>Fungi</taxon>
        <taxon>Fungi incertae sedis</taxon>
        <taxon>Mucoromycota</taxon>
        <taxon>Glomeromycotina</taxon>
        <taxon>Glomeromycetes</taxon>
        <taxon>Diversisporales</taxon>
        <taxon>Diversisporaceae</taxon>
        <taxon>Diversispora</taxon>
    </lineage>
</organism>
<evidence type="ECO:0000313" key="2">
    <source>
        <dbReference type="EMBL" id="RHZ75863.1"/>
    </source>
</evidence>